<proteinExistence type="inferred from homology"/>
<evidence type="ECO:0000313" key="6">
    <source>
        <dbReference type="Proteomes" id="UP001195483"/>
    </source>
</evidence>
<dbReference type="GO" id="GO:0046872">
    <property type="term" value="F:metal ion binding"/>
    <property type="evidence" value="ECO:0007669"/>
    <property type="project" value="UniProtKB-KW"/>
</dbReference>
<dbReference type="GO" id="GO:0016491">
    <property type="term" value="F:oxidoreductase activity"/>
    <property type="evidence" value="ECO:0007669"/>
    <property type="project" value="InterPro"/>
</dbReference>
<dbReference type="InterPro" id="IPR009078">
    <property type="entry name" value="Ferritin-like_SF"/>
</dbReference>
<dbReference type="InterPro" id="IPR033909">
    <property type="entry name" value="RNR_small"/>
</dbReference>
<dbReference type="Gene3D" id="1.10.620.20">
    <property type="entry name" value="Ribonucleotide Reductase, subunit A"/>
    <property type="match status" value="1"/>
</dbReference>
<feature type="binding site" evidence="3">
    <location>
        <position position="242"/>
    </location>
    <ligand>
        <name>Fe cation</name>
        <dbReference type="ChEBI" id="CHEBI:24875"/>
        <label>2</label>
    </ligand>
</feature>
<feature type="binding site" evidence="3">
    <location>
        <position position="136"/>
    </location>
    <ligand>
        <name>Fe cation</name>
        <dbReference type="ChEBI" id="CHEBI:24875"/>
        <label>2</label>
    </ligand>
</feature>
<evidence type="ECO:0000256" key="1">
    <source>
        <dbReference type="ARBA" id="ARBA00009303"/>
    </source>
</evidence>
<keyword evidence="4" id="KW-1133">Transmembrane helix</keyword>
<dbReference type="CDD" id="cd01049">
    <property type="entry name" value="RNRR2"/>
    <property type="match status" value="1"/>
</dbReference>
<dbReference type="Pfam" id="PF00268">
    <property type="entry name" value="Ribonuc_red_sm"/>
    <property type="match status" value="1"/>
</dbReference>
<evidence type="ECO:0000313" key="5">
    <source>
        <dbReference type="EMBL" id="KAK3575714.1"/>
    </source>
</evidence>
<feature type="binding site" evidence="3">
    <location>
        <position position="105"/>
    </location>
    <ligand>
        <name>Fe cation</name>
        <dbReference type="ChEBI" id="CHEBI:24875"/>
        <label>1</label>
    </ligand>
</feature>
<feature type="binding site" evidence="3">
    <location>
        <position position="139"/>
    </location>
    <ligand>
        <name>Fe cation</name>
        <dbReference type="ChEBI" id="CHEBI:24875"/>
        <label>1</label>
    </ligand>
</feature>
<dbReference type="NCBIfam" id="NF005550">
    <property type="entry name" value="PRK07209.1"/>
    <property type="match status" value="1"/>
</dbReference>
<keyword evidence="3" id="KW-0408">Iron</keyword>
<evidence type="ECO:0000256" key="2">
    <source>
        <dbReference type="PIRSR" id="PIRSR000355-1"/>
    </source>
</evidence>
<comment type="caution">
    <text evidence="5">The sequence shown here is derived from an EMBL/GenBank/DDBJ whole genome shotgun (WGS) entry which is preliminary data.</text>
</comment>
<dbReference type="SUPFAM" id="SSF47240">
    <property type="entry name" value="Ferritin-like"/>
    <property type="match status" value="1"/>
</dbReference>
<keyword evidence="3" id="KW-0479">Metal-binding</keyword>
<reference evidence="5" key="3">
    <citation type="submission" date="2023-05" db="EMBL/GenBank/DDBJ databases">
        <authorList>
            <person name="Smith C.H."/>
        </authorList>
    </citation>
    <scope>NUCLEOTIDE SEQUENCE</scope>
    <source>
        <strain evidence="5">CHS0354</strain>
        <tissue evidence="5">Mantle</tissue>
    </source>
</reference>
<reference evidence="5" key="1">
    <citation type="journal article" date="2021" name="Genome Biol. Evol.">
        <title>A High-Quality Reference Genome for a Parasitic Bivalve with Doubly Uniparental Inheritance (Bivalvia: Unionida).</title>
        <authorList>
            <person name="Smith C.H."/>
        </authorList>
    </citation>
    <scope>NUCLEOTIDE SEQUENCE</scope>
    <source>
        <strain evidence="5">CHS0354</strain>
    </source>
</reference>
<feature type="binding site" evidence="3">
    <location>
        <position position="136"/>
    </location>
    <ligand>
        <name>Fe cation</name>
        <dbReference type="ChEBI" id="CHEBI:24875"/>
        <label>1</label>
    </ligand>
</feature>
<protein>
    <submittedName>
        <fullName evidence="5">Uncharacterized protein</fullName>
    </submittedName>
</protein>
<dbReference type="PANTHER" id="PTHR23409:SF18">
    <property type="entry name" value="RIBONUCLEOSIDE-DIPHOSPHATE REDUCTASE SUBUNIT M2"/>
    <property type="match status" value="1"/>
</dbReference>
<comment type="cofactor">
    <cofactor evidence="3">
        <name>Fe cation</name>
        <dbReference type="ChEBI" id="CHEBI:24875"/>
    </cofactor>
    <text evidence="3">Binds 2 iron ions per subunit.</text>
</comment>
<feature type="active site" evidence="2">
    <location>
        <position position="143"/>
    </location>
</feature>
<keyword evidence="4" id="KW-0812">Transmembrane</keyword>
<reference evidence="5" key="2">
    <citation type="journal article" date="2021" name="Genome Biol. Evol.">
        <title>Developing a high-quality reference genome for a parasitic bivalve with doubly uniparental inheritance (Bivalvia: Unionida).</title>
        <authorList>
            <person name="Smith C.H."/>
        </authorList>
    </citation>
    <scope>NUCLEOTIDE SEQUENCE</scope>
    <source>
        <strain evidence="5">CHS0354</strain>
        <tissue evidence="5">Mantle</tissue>
    </source>
</reference>
<dbReference type="GO" id="GO:0009263">
    <property type="term" value="P:deoxyribonucleotide biosynthetic process"/>
    <property type="evidence" value="ECO:0007669"/>
    <property type="project" value="InterPro"/>
</dbReference>
<evidence type="ECO:0000256" key="3">
    <source>
        <dbReference type="PIRSR" id="PIRSR000355-2"/>
    </source>
</evidence>
<accession>A0AAE0VDV7</accession>
<keyword evidence="4" id="KW-0472">Membrane</keyword>
<organism evidence="5 6">
    <name type="scientific">Potamilus streckersoni</name>
    <dbReference type="NCBI Taxonomy" id="2493646"/>
    <lineage>
        <taxon>Eukaryota</taxon>
        <taxon>Metazoa</taxon>
        <taxon>Spiralia</taxon>
        <taxon>Lophotrochozoa</taxon>
        <taxon>Mollusca</taxon>
        <taxon>Bivalvia</taxon>
        <taxon>Autobranchia</taxon>
        <taxon>Heteroconchia</taxon>
        <taxon>Palaeoheterodonta</taxon>
        <taxon>Unionida</taxon>
        <taxon>Unionoidea</taxon>
        <taxon>Unionidae</taxon>
        <taxon>Ambleminae</taxon>
        <taxon>Lampsilini</taxon>
        <taxon>Potamilus</taxon>
    </lineage>
</organism>
<dbReference type="InterPro" id="IPR012348">
    <property type="entry name" value="RNR-like"/>
</dbReference>
<dbReference type="InterPro" id="IPR000358">
    <property type="entry name" value="RNR_small_fam"/>
</dbReference>
<feature type="transmembrane region" description="Helical" evidence="4">
    <location>
        <begin position="202"/>
        <end position="222"/>
    </location>
</feature>
<dbReference type="EMBL" id="JAEAOA010001795">
    <property type="protein sequence ID" value="KAK3575714.1"/>
    <property type="molecule type" value="Genomic_DNA"/>
</dbReference>
<dbReference type="Proteomes" id="UP001195483">
    <property type="component" value="Unassembled WGS sequence"/>
</dbReference>
<sequence>MANTAANLGKGSVDFNAAFKPSNISNAEIINNRRMINGQDDGLMQVHPLKHPFSMEAFKIMMANTWMPQEVEMTRDVEVWRSNTILTERERTLYKRCLAFASNLDGILTDSLVADVTRQITSPEARLVCARQSFEEALHVLSYATLIEAIGLDSEEIYGMYRKDKVLYEKNYSVLKSLSIISDPGFKTGTFENDQTFMEACISYIILEGIYFYCVFLLFYILKRDNKMPGSAEMIQFINRDEDIHVRHFAYIINTIKEEQPELWTPEFRQRMIDNIKSAVDLETNWGIHCMGEGVLGLNPTNIREYIEFIGNNRLKMLGLAEQWPNAKNPFPWIDEMTQGKMTETNFFEGRVREYASGTLDWEA</sequence>
<keyword evidence="6" id="KW-1185">Reference proteome</keyword>
<feature type="binding site" evidence="3">
    <location>
        <position position="208"/>
    </location>
    <ligand>
        <name>Fe cation</name>
        <dbReference type="ChEBI" id="CHEBI:24875"/>
        <label>2</label>
    </ligand>
</feature>
<feature type="binding site" evidence="3">
    <location>
        <position position="245"/>
    </location>
    <ligand>
        <name>Fe cation</name>
        <dbReference type="ChEBI" id="CHEBI:24875"/>
        <label>2</label>
    </ligand>
</feature>
<gene>
    <name evidence="5" type="ORF">CHS0354_030046</name>
</gene>
<dbReference type="AlphaFoldDB" id="A0AAE0VDV7"/>
<evidence type="ECO:0000256" key="4">
    <source>
        <dbReference type="SAM" id="Phobius"/>
    </source>
</evidence>
<dbReference type="PIRSF" id="PIRSF000355">
    <property type="entry name" value="NrdB"/>
    <property type="match status" value="1"/>
</dbReference>
<comment type="similarity">
    <text evidence="1">Belongs to the ribonucleoside diphosphate reductase small chain family.</text>
</comment>
<name>A0AAE0VDV7_9BIVA</name>
<dbReference type="PANTHER" id="PTHR23409">
    <property type="entry name" value="RIBONUCLEOSIDE-DIPHOSPHATE REDUCTASE SMALL CHAIN"/>
    <property type="match status" value="1"/>
</dbReference>